<evidence type="ECO:0000313" key="5">
    <source>
        <dbReference type="Proteomes" id="UP001516400"/>
    </source>
</evidence>
<proteinExistence type="predicted"/>
<feature type="domain" description="BESS" evidence="3">
    <location>
        <begin position="186"/>
        <end position="225"/>
    </location>
</feature>
<gene>
    <name evidence="4" type="ORF">HHI36_015337</name>
</gene>
<dbReference type="Pfam" id="PF02944">
    <property type="entry name" value="BESS"/>
    <property type="match status" value="1"/>
</dbReference>
<dbReference type="PROSITE" id="PS51029">
    <property type="entry name" value="MADF"/>
    <property type="match status" value="1"/>
</dbReference>
<evidence type="ECO:0000259" key="3">
    <source>
        <dbReference type="PROSITE" id="PS51031"/>
    </source>
</evidence>
<dbReference type="InterPro" id="IPR006578">
    <property type="entry name" value="MADF-dom"/>
</dbReference>
<dbReference type="SMART" id="SM00595">
    <property type="entry name" value="MADF"/>
    <property type="match status" value="1"/>
</dbReference>
<protein>
    <recommendedName>
        <fullName evidence="6">Transcription factor Adf-1</fullName>
    </recommendedName>
</protein>
<sequence>MGEHSFFNIKFVSEVEKYPCLYNYTMKEYSKKNITEKAWSEVGKAMNLSPLQSKERWKNLRSVFVRNLKPSPSGTSKKKKYYLTDVMQFAIPYIKLSGTTSNRLPNITKTEEIEIDDPQQTDQNEIQSDSSFTENLSCTLSSIPVTSVQSVSSKRNEVHERKLNEIDERIDEYLKDRMKKVDDSTSNANKMFLLSLLPDLNTMTPTQIRTFKRKVVCLIDDILTQSTSTNTFT</sequence>
<dbReference type="PROSITE" id="PS51031">
    <property type="entry name" value="BESS"/>
    <property type="match status" value="1"/>
</dbReference>
<accession>A0ABD2N5D5</accession>
<dbReference type="InterPro" id="IPR039353">
    <property type="entry name" value="TF_Adf1"/>
</dbReference>
<evidence type="ECO:0000259" key="2">
    <source>
        <dbReference type="PROSITE" id="PS51029"/>
    </source>
</evidence>
<dbReference type="PANTHER" id="PTHR12243">
    <property type="entry name" value="MADF DOMAIN TRANSCRIPTION FACTOR"/>
    <property type="match status" value="1"/>
</dbReference>
<evidence type="ECO:0000313" key="4">
    <source>
        <dbReference type="EMBL" id="KAL3273910.1"/>
    </source>
</evidence>
<dbReference type="Proteomes" id="UP001516400">
    <property type="component" value="Unassembled WGS sequence"/>
</dbReference>
<feature type="domain" description="MADF" evidence="2">
    <location>
        <begin position="10"/>
        <end position="95"/>
    </location>
</feature>
<evidence type="ECO:0008006" key="6">
    <source>
        <dbReference type="Google" id="ProtNLM"/>
    </source>
</evidence>
<dbReference type="AlphaFoldDB" id="A0ABD2N5D5"/>
<comment type="caution">
    <text evidence="4">The sequence shown here is derived from an EMBL/GenBank/DDBJ whole genome shotgun (WGS) entry which is preliminary data.</text>
</comment>
<comment type="subcellular location">
    <subcellularLocation>
        <location evidence="1">Nucleus</location>
    </subcellularLocation>
</comment>
<dbReference type="GO" id="GO:0005634">
    <property type="term" value="C:nucleus"/>
    <property type="evidence" value="ECO:0007669"/>
    <property type="project" value="UniProtKB-SubCell"/>
</dbReference>
<dbReference type="EMBL" id="JABFTP020000062">
    <property type="protein sequence ID" value="KAL3273910.1"/>
    <property type="molecule type" value="Genomic_DNA"/>
</dbReference>
<dbReference type="PANTHER" id="PTHR12243:SF60">
    <property type="entry name" value="SI:CH211-15D5.12-RELATED"/>
    <property type="match status" value="1"/>
</dbReference>
<organism evidence="4 5">
    <name type="scientific">Cryptolaemus montrouzieri</name>
    <dbReference type="NCBI Taxonomy" id="559131"/>
    <lineage>
        <taxon>Eukaryota</taxon>
        <taxon>Metazoa</taxon>
        <taxon>Ecdysozoa</taxon>
        <taxon>Arthropoda</taxon>
        <taxon>Hexapoda</taxon>
        <taxon>Insecta</taxon>
        <taxon>Pterygota</taxon>
        <taxon>Neoptera</taxon>
        <taxon>Endopterygota</taxon>
        <taxon>Coleoptera</taxon>
        <taxon>Polyphaga</taxon>
        <taxon>Cucujiformia</taxon>
        <taxon>Coccinelloidea</taxon>
        <taxon>Coccinellidae</taxon>
        <taxon>Scymninae</taxon>
        <taxon>Scymnini</taxon>
        <taxon>Cryptolaemus</taxon>
    </lineage>
</organism>
<keyword evidence="1" id="KW-0539">Nucleus</keyword>
<keyword evidence="5" id="KW-1185">Reference proteome</keyword>
<dbReference type="Pfam" id="PF10545">
    <property type="entry name" value="MADF_DNA_bdg"/>
    <property type="match status" value="1"/>
</dbReference>
<dbReference type="InterPro" id="IPR004210">
    <property type="entry name" value="BESS_motif"/>
</dbReference>
<reference evidence="4 5" key="1">
    <citation type="journal article" date="2021" name="BMC Biol.">
        <title>Horizontally acquired antibacterial genes associated with adaptive radiation of ladybird beetles.</title>
        <authorList>
            <person name="Li H.S."/>
            <person name="Tang X.F."/>
            <person name="Huang Y.H."/>
            <person name="Xu Z.Y."/>
            <person name="Chen M.L."/>
            <person name="Du X.Y."/>
            <person name="Qiu B.Y."/>
            <person name="Chen P.T."/>
            <person name="Zhang W."/>
            <person name="Slipinski A."/>
            <person name="Escalona H.E."/>
            <person name="Waterhouse R.M."/>
            <person name="Zwick A."/>
            <person name="Pang H."/>
        </authorList>
    </citation>
    <scope>NUCLEOTIDE SEQUENCE [LARGE SCALE GENOMIC DNA]</scope>
    <source>
        <strain evidence="4">SYSU2018</strain>
    </source>
</reference>
<name>A0ABD2N5D5_9CUCU</name>
<evidence type="ECO:0000256" key="1">
    <source>
        <dbReference type="PROSITE-ProRule" id="PRU00371"/>
    </source>
</evidence>